<feature type="region of interest" description="Disordered" evidence="1">
    <location>
        <begin position="147"/>
        <end position="388"/>
    </location>
</feature>
<feature type="region of interest" description="Disordered" evidence="1">
    <location>
        <begin position="24"/>
        <end position="43"/>
    </location>
</feature>
<feature type="region of interest" description="Disordered" evidence="1">
    <location>
        <begin position="425"/>
        <end position="497"/>
    </location>
</feature>
<dbReference type="Pfam" id="PF15385">
    <property type="entry name" value="SARG"/>
    <property type="match status" value="3"/>
</dbReference>
<dbReference type="Proteomes" id="UP000694424">
    <property type="component" value="Unplaced"/>
</dbReference>
<dbReference type="PANTHER" id="PTHR21555:SF0">
    <property type="entry name" value="SPECIFICALLY ANDROGEN-REGULATED GENE PROTEIN"/>
    <property type="match status" value="1"/>
</dbReference>
<evidence type="ECO:0000313" key="3">
    <source>
        <dbReference type="Proteomes" id="UP000694424"/>
    </source>
</evidence>
<dbReference type="AlphaFoldDB" id="A0A8B9PRN1"/>
<evidence type="ECO:0000256" key="1">
    <source>
        <dbReference type="SAM" id="MobiDB-lite"/>
    </source>
</evidence>
<reference evidence="2" key="2">
    <citation type="submission" date="2025-09" db="UniProtKB">
        <authorList>
            <consortium name="Ensembl"/>
        </authorList>
    </citation>
    <scope>IDENTIFICATION</scope>
</reference>
<evidence type="ECO:0000313" key="2">
    <source>
        <dbReference type="Ensembl" id="ENSAOWP00000014393.1"/>
    </source>
</evidence>
<protein>
    <submittedName>
        <fullName evidence="2">Chromosome 1 open reading frame 116</fullName>
    </submittedName>
</protein>
<dbReference type="InterPro" id="IPR026152">
    <property type="entry name" value="SARG"/>
</dbReference>
<feature type="compositionally biased region" description="Basic and acidic residues" evidence="1">
    <location>
        <begin position="480"/>
        <end position="497"/>
    </location>
</feature>
<dbReference type="PANTHER" id="PTHR21555">
    <property type="entry name" value="SPECIFICALLY ANDROGEN-REGULATED GENE PROTEIN"/>
    <property type="match status" value="1"/>
</dbReference>
<feature type="compositionally biased region" description="Polar residues" evidence="1">
    <location>
        <begin position="102"/>
        <end position="115"/>
    </location>
</feature>
<name>A0A8B9PRN1_APTOW</name>
<feature type="compositionally biased region" description="Low complexity" evidence="1">
    <location>
        <begin position="358"/>
        <end position="371"/>
    </location>
</feature>
<feature type="compositionally biased region" description="Basic and acidic residues" evidence="1">
    <location>
        <begin position="312"/>
        <end position="353"/>
    </location>
</feature>
<keyword evidence="3" id="KW-1185">Reference proteome</keyword>
<feature type="compositionally biased region" description="Basic and acidic residues" evidence="1">
    <location>
        <begin position="172"/>
        <end position="187"/>
    </location>
</feature>
<feature type="region of interest" description="Disordered" evidence="1">
    <location>
        <begin position="65"/>
        <end position="131"/>
    </location>
</feature>
<feature type="compositionally biased region" description="Low complexity" evidence="1">
    <location>
        <begin position="120"/>
        <end position="131"/>
    </location>
</feature>
<sequence>MAAAAGDVPKKGLWLGMASCNSGSCDSMASTTSNRSERSDNSYDYLSVEEKECLMFLEETIGSLDAEADSGVSTDETDSAEPAKLPGTWPKRDSGPRDLENGEQSIGQQRATQQKSEQKASAFSSSAPAAAPSLGYYSLPRNIAAASAPRANGASDSKAAARTMGDPAPAERPLRETAEEERLDRASARAPAKPPGSMTIPPPEASRDAQAARGGLTLSEGLDAGGEPVARDTGMERESAAAAQGWPEKLASEEDSDTKRGPPTAPKPRKLPPNIILKTSRNSLVPLSAEPGHGAKSPPPVPAGCAAADRVNAGHRDPKERERARREALEKLGLPRDKREPDTPSKAAARPEPEEVPGAGLRATGRGALAGSPERAAPGARHVGFKSNTLERSGVGLGSYMAGKEQGAKSSGSLGKMSFMERITPSFLRSGRPRPASLGTRKDFAGLAEQGGARRPQALPGPSRAARSSCVSVKISPRGAPEEHRREALRKLGLLKD</sequence>
<organism evidence="2 3">
    <name type="scientific">Apteryx owenii</name>
    <name type="common">Little spotted kiwi</name>
    <dbReference type="NCBI Taxonomy" id="8824"/>
    <lineage>
        <taxon>Eukaryota</taxon>
        <taxon>Metazoa</taxon>
        <taxon>Chordata</taxon>
        <taxon>Craniata</taxon>
        <taxon>Vertebrata</taxon>
        <taxon>Euteleostomi</taxon>
        <taxon>Archelosauria</taxon>
        <taxon>Archosauria</taxon>
        <taxon>Dinosauria</taxon>
        <taxon>Saurischia</taxon>
        <taxon>Theropoda</taxon>
        <taxon>Coelurosauria</taxon>
        <taxon>Aves</taxon>
        <taxon>Palaeognathae</taxon>
        <taxon>Apterygiformes</taxon>
        <taxon>Apterygidae</taxon>
        <taxon>Apteryx</taxon>
    </lineage>
</organism>
<accession>A0A8B9PRN1</accession>
<proteinExistence type="predicted"/>
<feature type="compositionally biased region" description="Basic and acidic residues" evidence="1">
    <location>
        <begin position="229"/>
        <end position="239"/>
    </location>
</feature>
<dbReference type="Ensembl" id="ENSAOWT00000016333.1">
    <property type="protein sequence ID" value="ENSAOWP00000014393.1"/>
    <property type="gene ID" value="ENSAOWG00000009825.1"/>
</dbReference>
<feature type="compositionally biased region" description="Polar residues" evidence="1">
    <location>
        <begin position="24"/>
        <end position="34"/>
    </location>
</feature>
<reference evidence="2" key="1">
    <citation type="submission" date="2025-08" db="UniProtKB">
        <authorList>
            <consortium name="Ensembl"/>
        </authorList>
    </citation>
    <scope>IDENTIFICATION</scope>
</reference>
<dbReference type="GO" id="GO:0005737">
    <property type="term" value="C:cytoplasm"/>
    <property type="evidence" value="ECO:0007669"/>
    <property type="project" value="TreeGrafter"/>
</dbReference>
<feature type="compositionally biased region" description="Basic and acidic residues" evidence="1">
    <location>
        <begin position="90"/>
        <end position="100"/>
    </location>
</feature>